<accession>A0ABW6CMB3</accession>
<keyword evidence="1" id="KW-0472">Membrane</keyword>
<keyword evidence="3" id="KW-1185">Reference proteome</keyword>
<dbReference type="InterPro" id="IPR018750">
    <property type="entry name" value="DUF2306_membrane"/>
</dbReference>
<dbReference type="EMBL" id="JAOTJD010000015">
    <property type="protein sequence ID" value="MFD3264212.1"/>
    <property type="molecule type" value="Genomic_DNA"/>
</dbReference>
<name>A0ABW6CMB3_9CAUL</name>
<feature type="transmembrane region" description="Helical" evidence="1">
    <location>
        <begin position="208"/>
        <end position="227"/>
    </location>
</feature>
<feature type="transmembrane region" description="Helical" evidence="1">
    <location>
        <begin position="68"/>
        <end position="90"/>
    </location>
</feature>
<dbReference type="Proteomes" id="UP001598130">
    <property type="component" value="Unassembled WGS sequence"/>
</dbReference>
<evidence type="ECO:0000313" key="2">
    <source>
        <dbReference type="EMBL" id="MFD3264212.1"/>
    </source>
</evidence>
<sequence length="266" mass="28224">MSTAPKAERLLRASAALWYAVAVAGLWAFGAYIAALYGAGLAGGDLSRWNRVLPDGHGYVAGDMRGNLALGAHLATAFIVTLSGGLQLVPQIRARAPWLHRWNGRLFVAVAVVAATSGLFIALTRGAVAGTYMTVGNALNAALVLTFAAQAWRTARARAFVSHRRWALRLFVVINAVWFYRLGMMLWFAANQGPVGHTAAFDGPFDIFLAFAHVLLPLAILELYLAAGARGGARAKGAMAALLLVLSLATAMGVLLVAMGMWLPRL</sequence>
<keyword evidence="1" id="KW-0812">Transmembrane</keyword>
<comment type="caution">
    <text evidence="2">The sequence shown here is derived from an EMBL/GenBank/DDBJ whole genome shotgun (WGS) entry which is preliminary data.</text>
</comment>
<keyword evidence="1" id="KW-1133">Transmembrane helix</keyword>
<dbReference type="RefSeq" id="WP_377369681.1">
    <property type="nucleotide sequence ID" value="NZ_JAOTJD010000015.1"/>
</dbReference>
<proteinExistence type="predicted"/>
<reference evidence="2 3" key="1">
    <citation type="submission" date="2022-09" db="EMBL/GenBank/DDBJ databases">
        <title>New species of Phenylobacterium.</title>
        <authorList>
            <person name="Mieszkin S."/>
        </authorList>
    </citation>
    <scope>NUCLEOTIDE SEQUENCE [LARGE SCALE GENOMIC DNA]</scope>
    <source>
        <strain evidence="2 3">HK31-G</strain>
    </source>
</reference>
<feature type="transmembrane region" description="Helical" evidence="1">
    <location>
        <begin position="239"/>
        <end position="263"/>
    </location>
</feature>
<feature type="transmembrane region" description="Helical" evidence="1">
    <location>
        <begin position="170"/>
        <end position="188"/>
    </location>
</feature>
<feature type="transmembrane region" description="Helical" evidence="1">
    <location>
        <begin position="129"/>
        <end position="149"/>
    </location>
</feature>
<feature type="transmembrane region" description="Helical" evidence="1">
    <location>
        <begin position="16"/>
        <end position="39"/>
    </location>
</feature>
<feature type="transmembrane region" description="Helical" evidence="1">
    <location>
        <begin position="102"/>
        <end position="123"/>
    </location>
</feature>
<gene>
    <name evidence="2" type="ORF">OCL97_09595</name>
</gene>
<evidence type="ECO:0000256" key="1">
    <source>
        <dbReference type="SAM" id="Phobius"/>
    </source>
</evidence>
<evidence type="ECO:0000313" key="3">
    <source>
        <dbReference type="Proteomes" id="UP001598130"/>
    </source>
</evidence>
<organism evidence="2 3">
    <name type="scientific">Phenylobacterium ferrooxidans</name>
    <dbReference type="NCBI Taxonomy" id="2982689"/>
    <lineage>
        <taxon>Bacteria</taxon>
        <taxon>Pseudomonadati</taxon>
        <taxon>Pseudomonadota</taxon>
        <taxon>Alphaproteobacteria</taxon>
        <taxon>Caulobacterales</taxon>
        <taxon>Caulobacteraceae</taxon>
        <taxon>Phenylobacterium</taxon>
    </lineage>
</organism>
<dbReference type="Pfam" id="PF10067">
    <property type="entry name" value="DUF2306"/>
    <property type="match status" value="1"/>
</dbReference>
<protein>
    <submittedName>
        <fullName evidence="2">DUF2306 domain-containing protein</fullName>
    </submittedName>
</protein>